<comment type="caution">
    <text evidence="1">The sequence shown here is derived from an EMBL/GenBank/DDBJ whole genome shotgun (WGS) entry which is preliminary data.</text>
</comment>
<dbReference type="RefSeq" id="WP_188608319.1">
    <property type="nucleotide sequence ID" value="NZ_BMGG01000002.1"/>
</dbReference>
<protein>
    <submittedName>
        <fullName evidence="1">Uncharacterized protein</fullName>
    </submittedName>
</protein>
<accession>A0A916X8X0</accession>
<evidence type="ECO:0000313" key="2">
    <source>
        <dbReference type="Proteomes" id="UP000637002"/>
    </source>
</evidence>
<proteinExistence type="predicted"/>
<dbReference type="AlphaFoldDB" id="A0A916X8X0"/>
<keyword evidence="2" id="KW-1185">Reference proteome</keyword>
<reference evidence="1" key="2">
    <citation type="submission" date="2020-09" db="EMBL/GenBank/DDBJ databases">
        <authorList>
            <person name="Sun Q."/>
            <person name="Zhou Y."/>
        </authorList>
    </citation>
    <scope>NUCLEOTIDE SEQUENCE</scope>
    <source>
        <strain evidence="1">CGMCC 1.12919</strain>
    </source>
</reference>
<evidence type="ECO:0000313" key="1">
    <source>
        <dbReference type="EMBL" id="GGC55483.1"/>
    </source>
</evidence>
<dbReference type="EMBL" id="BMGG01000002">
    <property type="protein sequence ID" value="GGC55483.1"/>
    <property type="molecule type" value="Genomic_DNA"/>
</dbReference>
<sequence length="70" mass="7970">MRLLHRSQDGDQWLLVKDRSGQVCVEHRTADARHRVELGAFLNDESPPRREFMRLLGTLVDDGLAGPETT</sequence>
<dbReference type="Proteomes" id="UP000637002">
    <property type="component" value="Unassembled WGS sequence"/>
</dbReference>
<organism evidence="1 2">
    <name type="scientific">Chelatococcus reniformis</name>
    <dbReference type="NCBI Taxonomy" id="1494448"/>
    <lineage>
        <taxon>Bacteria</taxon>
        <taxon>Pseudomonadati</taxon>
        <taxon>Pseudomonadota</taxon>
        <taxon>Alphaproteobacteria</taxon>
        <taxon>Hyphomicrobiales</taxon>
        <taxon>Chelatococcaceae</taxon>
        <taxon>Chelatococcus</taxon>
    </lineage>
</organism>
<reference evidence="1" key="1">
    <citation type="journal article" date="2014" name="Int. J. Syst. Evol. Microbiol.">
        <title>Complete genome sequence of Corynebacterium casei LMG S-19264T (=DSM 44701T), isolated from a smear-ripened cheese.</title>
        <authorList>
            <consortium name="US DOE Joint Genome Institute (JGI-PGF)"/>
            <person name="Walter F."/>
            <person name="Albersmeier A."/>
            <person name="Kalinowski J."/>
            <person name="Ruckert C."/>
        </authorList>
    </citation>
    <scope>NUCLEOTIDE SEQUENCE</scope>
    <source>
        <strain evidence="1">CGMCC 1.12919</strain>
    </source>
</reference>
<name>A0A916X8X0_9HYPH</name>
<gene>
    <name evidence="1" type="ORF">GCM10010994_12940</name>
</gene>